<dbReference type="Pfam" id="PF04685">
    <property type="entry name" value="DUF608"/>
    <property type="match status" value="1"/>
</dbReference>
<evidence type="ECO:0000256" key="1">
    <source>
        <dbReference type="SAM" id="MobiDB-lite"/>
    </source>
</evidence>
<dbReference type="PANTHER" id="PTHR12654:SF0">
    <property type="entry name" value="NON-LYSOSOMAL GLUCOSYLCERAMIDASE"/>
    <property type="match status" value="1"/>
</dbReference>
<dbReference type="InterPro" id="IPR024462">
    <property type="entry name" value="GH116_N"/>
</dbReference>
<feature type="compositionally biased region" description="Polar residues" evidence="1">
    <location>
        <begin position="1252"/>
        <end position="1266"/>
    </location>
</feature>
<protein>
    <recommendedName>
        <fullName evidence="6">Non-lysosomal glucosylceramidase</fullName>
    </recommendedName>
</protein>
<dbReference type="InterPro" id="IPR012341">
    <property type="entry name" value="6hp_glycosidase-like_sf"/>
</dbReference>
<evidence type="ECO:0008006" key="6">
    <source>
        <dbReference type="Google" id="ProtNLM"/>
    </source>
</evidence>
<feature type="domain" description="Glycosyl-hydrolase family 116 catalytic region" evidence="2">
    <location>
        <begin position="439"/>
        <end position="801"/>
    </location>
</feature>
<dbReference type="InterPro" id="IPR006775">
    <property type="entry name" value="GH116_catalytic"/>
</dbReference>
<dbReference type="InterPro" id="IPR008928">
    <property type="entry name" value="6-hairpin_glycosidase_sf"/>
</dbReference>
<dbReference type="SUPFAM" id="SSF48208">
    <property type="entry name" value="Six-hairpin glycosidases"/>
    <property type="match status" value="1"/>
</dbReference>
<evidence type="ECO:0000259" key="3">
    <source>
        <dbReference type="Pfam" id="PF12215"/>
    </source>
</evidence>
<evidence type="ECO:0000313" key="5">
    <source>
        <dbReference type="Proteomes" id="UP000663870"/>
    </source>
</evidence>
<gene>
    <name evidence="4" type="ORF">JXQ802_LOCUS11066</name>
</gene>
<proteinExistence type="predicted"/>
<dbReference type="PANTHER" id="PTHR12654">
    <property type="entry name" value="BILE ACID BETA-GLUCOSIDASE-RELATED"/>
    <property type="match status" value="1"/>
</dbReference>
<accession>A0A814CBI4</accession>
<feature type="domain" description="Glycosyl-hydrolase family 116 N-terminal" evidence="3">
    <location>
        <begin position="78"/>
        <end position="383"/>
    </location>
</feature>
<dbReference type="EMBL" id="CAJNOL010000216">
    <property type="protein sequence ID" value="CAF0939275.1"/>
    <property type="molecule type" value="Genomic_DNA"/>
</dbReference>
<evidence type="ECO:0000313" key="4">
    <source>
        <dbReference type="EMBL" id="CAF0939275.1"/>
    </source>
</evidence>
<evidence type="ECO:0000259" key="2">
    <source>
        <dbReference type="Pfam" id="PF04685"/>
    </source>
</evidence>
<dbReference type="InterPro" id="IPR052566">
    <property type="entry name" value="Non-lysos_glucosylceramidase"/>
</dbReference>
<sequence>MSISNLDKLIPTKYGWHVRFDKQFDPRWKPFTRPRLRQAIEYVPLFMRYLQIWYKLKKAKRRAHMDFLNPVPLQQIYGAPIGGLGGGTIGRGFRGEFCRYQLVPGLYEFNTVDANTFTVCIRRRNKTTYCQVLTPYRLRKKGFNSWNCAFPKENGHYQALYPQSWTTYDLPNQNIRLLCKQLSPIIPHNYKDSSLPVASFLWYIENLNDEPVEVSLMFTWQAGSASQEFSCRDISHESIDVTDDEISASGISIKQTLRGMKLEYCIMGKKELDNTITTRTNFNIHSNTDGSDVWFDLTDDGRLTEPKTVRSATIHTASCVCISTTVEPNSIKTSEFVLAWHMPLINFGLGQRQYRRWYTKFFDATTLTGSTLCTYTMKNRIQWEEDIAKWQQPILDDESLPEWYKSALFNESYFIADGGTIWLDVSEDTTLPEHVRKWGRFGYLEGHEYRMVNTYDVHFYASFALIQLWPQLELSIQYDFASSIVYEKRETRTYLFHGRAAHWKTLHSVPHDLGDPDEEPWLSVNAYNAHDTADWKDLSLKYLLQIYRDYIYTQNKQFLIDVWPTVKMVTDRVKKQDTDSDGLVDNGGFADQTYDAWTVTGASAYCGNLHIGALRACVEMAQIMNDKNAFDEYDVWLKLAKKSYSDKLWNGQYYNYDSSLSHHHDCIMSDQLAGFWYLRLSGHKYDDFEKDRINSVLDTIFNMNVMTFGHGKLGAVNGMTSSGRLEIVSMQSEEVWTGVTYGLSSTMIMENLKTQAFITAEGIYNTCYNVAGLAFQTPEALMRDGHFRSCGYMRALSIWAIQKALELSRLESNNDSNNKFNSQENSRVECHNTLSKAITIKETTKQKKMKTLRDTNNNYSNTTGNTTQQNFSSSILSTNIRQNLIPSNTSLHSNSTIIDSDVNTYPSLLLTQNHLQQQTIYRTNHDQLSSHYNTQPITSNSKFTTQNNNSINSNSLQTPSNPFASMFNGDINQLSSMVQAYLSKFSNNQILQSDAINPLFYLQLMNTNTMFMQQLLNNQNNIFSLHYDSIKHNQCSTSLYNQQIPISNIDLSKDIINSGRNSQILQVDSNIFVPKTRPMTKDEIAEHARLVYQRALQRNQLQQHNDLMKHFYDTLNMKQYDSSTNNINKSINNNDVPSVPNVGNIATNGTFDVFDTMIASPSSCLSNKEPSVNAALSSLSLISADDVKMMDNIGSTLDPSAPIFIPRQSRSKLHDDDNETSSSSSDSDFNDFHYLDQFLEEFYNSDNENDNHLITQKTSSPETTNIGDEFSNNNNNNNNNKHNINNNILGQGDTIEQLTCETTDEILEQSLSTTIEKSEYQYSIYELLNRYRNPRCHLVLPEWSRLSLILPNVCSMRAHTYKIKRYFAYRRRLHEDQDLNKDLNISITSNISVQG</sequence>
<name>A0A814CBI4_9BILA</name>
<dbReference type="Pfam" id="PF12215">
    <property type="entry name" value="Glyco_hydr_116N"/>
    <property type="match status" value="1"/>
</dbReference>
<comment type="caution">
    <text evidence="4">The sequence shown here is derived from an EMBL/GenBank/DDBJ whole genome shotgun (WGS) entry which is preliminary data.</text>
</comment>
<feature type="region of interest" description="Disordered" evidence="1">
    <location>
        <begin position="1249"/>
        <end position="1283"/>
    </location>
</feature>
<organism evidence="4 5">
    <name type="scientific">Rotaria sordida</name>
    <dbReference type="NCBI Taxonomy" id="392033"/>
    <lineage>
        <taxon>Eukaryota</taxon>
        <taxon>Metazoa</taxon>
        <taxon>Spiralia</taxon>
        <taxon>Gnathifera</taxon>
        <taxon>Rotifera</taxon>
        <taxon>Eurotatoria</taxon>
        <taxon>Bdelloidea</taxon>
        <taxon>Philodinida</taxon>
        <taxon>Philodinidae</taxon>
        <taxon>Rotaria</taxon>
    </lineage>
</organism>
<reference evidence="4" key="1">
    <citation type="submission" date="2021-02" db="EMBL/GenBank/DDBJ databases">
        <authorList>
            <person name="Nowell W R."/>
        </authorList>
    </citation>
    <scope>NUCLEOTIDE SEQUENCE</scope>
</reference>
<dbReference type="Proteomes" id="UP000663870">
    <property type="component" value="Unassembled WGS sequence"/>
</dbReference>
<dbReference type="GO" id="GO:0008422">
    <property type="term" value="F:beta-glucosidase activity"/>
    <property type="evidence" value="ECO:0007669"/>
    <property type="project" value="TreeGrafter"/>
</dbReference>
<dbReference type="GO" id="GO:0005975">
    <property type="term" value="P:carbohydrate metabolic process"/>
    <property type="evidence" value="ECO:0007669"/>
    <property type="project" value="InterPro"/>
</dbReference>
<dbReference type="Gene3D" id="1.50.10.10">
    <property type="match status" value="1"/>
</dbReference>
<keyword evidence="5" id="KW-1185">Reference proteome</keyword>
<feature type="region of interest" description="Disordered" evidence="1">
    <location>
        <begin position="1197"/>
        <end position="1228"/>
    </location>
</feature>
<feature type="compositionally biased region" description="Low complexity" evidence="1">
    <location>
        <begin position="1272"/>
        <end position="1283"/>
    </location>
</feature>